<keyword evidence="1" id="KW-0812">Transmembrane</keyword>
<organismHost>
    <name type="scientific">Macaca</name>
    <name type="common">macaques</name>
    <dbReference type="NCBI Taxonomy" id="9539"/>
</organismHost>
<keyword evidence="1" id="KW-0472">Membrane</keyword>
<evidence type="ECO:0000313" key="3">
    <source>
        <dbReference type="Proteomes" id="UP000116555"/>
    </source>
</evidence>
<sequence length="101" mass="11573">MPVPGVSLHGLIRVCLCLVLVLGLSWWLLQLQYCSERCYVSALTERLIHASFWLIPRVLFISGYVLLLAWFTLLFVFIGLRLVGVFAPAEPFEEPMYDDAR</sequence>
<dbReference type="KEGG" id="vg:25026588"/>
<accession>G8XT62</accession>
<keyword evidence="3" id="KW-1185">Reference proteome</keyword>
<reference evidence="2 3" key="1">
    <citation type="submission" date="2011-12" db="EMBL/GenBank/DDBJ databases">
        <title>Comparative genomics of primate cytomegaloviruses.</title>
        <authorList>
            <person name="Davison A.J."/>
            <person name="Holton M."/>
            <person name="Dolan A."/>
            <person name="Dargan D.J."/>
            <person name="Gatherer D."/>
            <person name="Hayward G.S."/>
        </authorList>
    </citation>
    <scope>NUCLEOTIDE SEQUENCE [LARGE SCALE GENOMIC DNA]</scope>
    <source>
        <strain evidence="2">2715</strain>
    </source>
</reference>
<evidence type="ECO:0000256" key="1">
    <source>
        <dbReference type="SAM" id="Phobius"/>
    </source>
</evidence>
<evidence type="ECO:0000313" key="2">
    <source>
        <dbReference type="EMBL" id="AEV80354.1"/>
    </source>
</evidence>
<feature type="transmembrane region" description="Helical" evidence="1">
    <location>
        <begin position="50"/>
        <end position="78"/>
    </location>
</feature>
<dbReference type="GeneID" id="25026588"/>
<keyword evidence="1" id="KW-1133">Transmembrane helix</keyword>
<feature type="transmembrane region" description="Helical" evidence="1">
    <location>
        <begin position="6"/>
        <end position="29"/>
    </location>
</feature>
<name>G8XT62_SCMVC</name>
<gene>
    <name evidence="2" type="primary">O1</name>
</gene>
<dbReference type="EMBL" id="FJ483968">
    <property type="protein sequence ID" value="AEV80354.1"/>
    <property type="molecule type" value="Genomic_DNA"/>
</dbReference>
<organism evidence="2 3">
    <name type="scientific">Simian cytomegalovirus (strain Colburn)</name>
    <dbReference type="NCBI Taxonomy" id="50292"/>
    <lineage>
        <taxon>Viruses</taxon>
        <taxon>Duplodnaviria</taxon>
        <taxon>Heunggongvirae</taxon>
        <taxon>Peploviricota</taxon>
        <taxon>Herviviricetes</taxon>
        <taxon>Herpesvirales</taxon>
        <taxon>Orthoherpesviridae</taxon>
        <taxon>Betaherpesvirinae</taxon>
        <taxon>Cytomegalovirus</taxon>
        <taxon>Cytomegalovirus cercopithecinebeta5</taxon>
    </lineage>
</organism>
<proteinExistence type="predicted"/>
<protein>
    <submittedName>
        <fullName evidence="2">Membrane protein O1</fullName>
    </submittedName>
</protein>
<dbReference type="RefSeq" id="YP_004935966.1">
    <property type="nucleotide sequence ID" value="NC_012783.2"/>
</dbReference>
<dbReference type="Proteomes" id="UP000116555">
    <property type="component" value="Segment"/>
</dbReference>